<gene>
    <name evidence="4" type="ORF">RHRU231_720027</name>
</gene>
<feature type="domain" description="Putative Flp pilus-assembly TadG-like N-terminal" evidence="3">
    <location>
        <begin position="81"/>
        <end position="127"/>
    </location>
</feature>
<protein>
    <recommendedName>
        <fullName evidence="3">Putative Flp pilus-assembly TadG-like N-terminal domain-containing protein</fullName>
    </recommendedName>
</protein>
<dbReference type="Proteomes" id="UP000042997">
    <property type="component" value="Unassembled WGS sequence"/>
</dbReference>
<dbReference type="NCBIfam" id="TIGR03816">
    <property type="entry name" value="tadE_like_DECH"/>
    <property type="match status" value="1"/>
</dbReference>
<dbReference type="InterPro" id="IPR021202">
    <property type="entry name" value="Rv3654c-like"/>
</dbReference>
<keyword evidence="2" id="KW-1133">Transmembrane helix</keyword>
<reference evidence="4 5" key="1">
    <citation type="journal article" date="2014" name="Genome Announc.">
        <title>Draft Genome Sequence of Propane- and Butane-Oxidizing Actinobacterium Rhodococcus ruber IEGM 231.</title>
        <authorList>
            <person name="Ivshina I.B."/>
            <person name="Kuyukina M.S."/>
            <person name="Krivoruchko A.V."/>
            <person name="Barbe V."/>
            <person name="Fischer C."/>
        </authorList>
    </citation>
    <scope>NUCLEOTIDE SEQUENCE [LARGE SCALE GENOMIC DNA]</scope>
</reference>
<dbReference type="eggNOG" id="ENOG5033B4F">
    <property type="taxonomic scope" value="Bacteria"/>
</dbReference>
<name>A0A098BQL5_9NOCA</name>
<dbReference type="InterPro" id="IPR028087">
    <property type="entry name" value="Tad_N"/>
</dbReference>
<dbReference type="AlphaFoldDB" id="A0A098BQL5"/>
<feature type="transmembrane region" description="Helical" evidence="2">
    <location>
        <begin position="85"/>
        <end position="106"/>
    </location>
</feature>
<evidence type="ECO:0000259" key="3">
    <source>
        <dbReference type="Pfam" id="PF13400"/>
    </source>
</evidence>
<sequence length="187" mass="18769">MPGRRTGSRPARGPWRRDAGGGGGGADRPGGRTDLRAPRRRPRRGDGDSGRSAAAGGDAHRGGRGCVRTGSGAVTFRDDRGSASVVACFVAAALIAVTGLLVQIGAGVATRHRAQGAADLAALAVAGALDRGSGTACSEANRIAARMRVQVRSCTVDGWDAVVEVEAAVALPGGRQARAIARAGPVE</sequence>
<evidence type="ECO:0000256" key="2">
    <source>
        <dbReference type="SAM" id="Phobius"/>
    </source>
</evidence>
<accession>A0A098BQL5</accession>
<feature type="region of interest" description="Disordered" evidence="1">
    <location>
        <begin position="1"/>
        <end position="70"/>
    </location>
</feature>
<dbReference type="Pfam" id="PF13400">
    <property type="entry name" value="Tad"/>
    <property type="match status" value="1"/>
</dbReference>
<evidence type="ECO:0000313" key="4">
    <source>
        <dbReference type="EMBL" id="CDZ90510.1"/>
    </source>
</evidence>
<evidence type="ECO:0000256" key="1">
    <source>
        <dbReference type="SAM" id="MobiDB-lite"/>
    </source>
</evidence>
<dbReference type="EMBL" id="CCSD01000086">
    <property type="protein sequence ID" value="CDZ90510.1"/>
    <property type="molecule type" value="Genomic_DNA"/>
</dbReference>
<keyword evidence="2" id="KW-0812">Transmembrane</keyword>
<organism evidence="4 5">
    <name type="scientific">Rhodococcus ruber</name>
    <dbReference type="NCBI Taxonomy" id="1830"/>
    <lineage>
        <taxon>Bacteria</taxon>
        <taxon>Bacillati</taxon>
        <taxon>Actinomycetota</taxon>
        <taxon>Actinomycetes</taxon>
        <taxon>Mycobacteriales</taxon>
        <taxon>Nocardiaceae</taxon>
        <taxon>Rhodococcus</taxon>
    </lineage>
</organism>
<keyword evidence="2" id="KW-0472">Membrane</keyword>
<evidence type="ECO:0000313" key="5">
    <source>
        <dbReference type="Proteomes" id="UP000042997"/>
    </source>
</evidence>
<proteinExistence type="predicted"/>